<evidence type="ECO:0000256" key="10">
    <source>
        <dbReference type="ARBA" id="ARBA00023049"/>
    </source>
</evidence>
<keyword evidence="9 11" id="KW-0862">Zinc</keyword>
<protein>
    <recommendedName>
        <fullName evidence="4">aspartyl aminopeptidase</fullName>
        <ecNumber evidence="4">3.4.11.21</ecNumber>
    </recommendedName>
</protein>
<evidence type="ECO:0000256" key="9">
    <source>
        <dbReference type="ARBA" id="ARBA00022833"/>
    </source>
</evidence>
<dbReference type="SUPFAM" id="SSF101821">
    <property type="entry name" value="Aminopeptidase/glucanase lid domain"/>
    <property type="match status" value="1"/>
</dbReference>
<evidence type="ECO:0000313" key="14">
    <source>
        <dbReference type="Proteomes" id="UP000018208"/>
    </source>
</evidence>
<keyword evidence="8 11" id="KW-0378">Hydrolase</keyword>
<evidence type="ECO:0000256" key="8">
    <source>
        <dbReference type="ARBA" id="ARBA00022801"/>
    </source>
</evidence>
<name>V6LDP9_9EUKA</name>
<dbReference type="PANTHER" id="PTHR28570:SF3">
    <property type="entry name" value="ASPARTYL AMINOPEPTIDASE"/>
    <property type="match status" value="1"/>
</dbReference>
<comment type="similarity">
    <text evidence="3 11">Belongs to the peptidase M18 family.</text>
</comment>
<dbReference type="OrthoDB" id="9880441at2759"/>
<evidence type="ECO:0000313" key="13">
    <source>
        <dbReference type="EMBL" id="KAH0573193.1"/>
    </source>
</evidence>
<dbReference type="InterPro" id="IPR023358">
    <property type="entry name" value="Peptidase_M18_dom2"/>
</dbReference>
<dbReference type="EMBL" id="AUWU02000005">
    <property type="protein sequence ID" value="KAH0573193.1"/>
    <property type="molecule type" value="Genomic_DNA"/>
</dbReference>
<dbReference type="GO" id="GO:0005737">
    <property type="term" value="C:cytoplasm"/>
    <property type="evidence" value="ECO:0007669"/>
    <property type="project" value="UniProtKB-ARBA"/>
</dbReference>
<dbReference type="Proteomes" id="UP000018208">
    <property type="component" value="Unassembled WGS sequence"/>
</dbReference>
<proteinExistence type="inferred from homology"/>
<dbReference type="GO" id="GO:0004177">
    <property type="term" value="F:aminopeptidase activity"/>
    <property type="evidence" value="ECO:0007669"/>
    <property type="project" value="UniProtKB-KW"/>
</dbReference>
<evidence type="ECO:0000256" key="1">
    <source>
        <dbReference type="ARBA" id="ARBA00001335"/>
    </source>
</evidence>
<dbReference type="EMBL" id="KI546167">
    <property type="protein sequence ID" value="EST41806.1"/>
    <property type="molecule type" value="Genomic_DNA"/>
</dbReference>
<sequence length="440" mass="47255">MLTFEEFISASPSPYHSVKTAVDMLVSAGFKHIRESEVIPSNTPCVYTRDGTAVIGWIPGTDFTSGFTSVQSHTDSPCLRFVQSGAIKAFGTLMSIPVEPYSGLVVGRFIDRKLRVGGRISYIVEKDGKFIPASILVKSEGEFVIPGLAPHMLRNPGDPKDWIPEGDDFVLCCPKTVTINGKQIEVKEKATMNDLFAPLLPVGAIISATQIDISAIEFNRYGSLIQAPRIDNLASLYGSVVGLINSFKNIPTQASTRMIAGFNHEEIGSRTRSGAAGIGLHDWWLRVCQLPSDIAIAAMHKSLNISADGAHANHPAKGASSCHDPIPVLGSGVCLKFGQKQNYAFTDNLSAVVIAIAKNAGVSTQKWVGKSFKAGGGTIGNLVAADCDMKVVDMGLPMLAMHSCLEMIDEADLKGFEVFCARVHEQGNAMLGLMLQLHHE</sequence>
<evidence type="ECO:0000256" key="2">
    <source>
        <dbReference type="ARBA" id="ARBA00001947"/>
    </source>
</evidence>
<accession>V6LDP9</accession>
<evidence type="ECO:0000256" key="11">
    <source>
        <dbReference type="RuleBase" id="RU004386"/>
    </source>
</evidence>
<comment type="catalytic activity">
    <reaction evidence="1">
        <text>Release of an N-terminal aspartate or glutamate from a peptide, with a preference for aspartate.</text>
        <dbReference type="EC" id="3.4.11.21"/>
    </reaction>
</comment>
<dbReference type="GO" id="GO:0006508">
    <property type="term" value="P:proteolysis"/>
    <property type="evidence" value="ECO:0007669"/>
    <property type="project" value="UniProtKB-KW"/>
</dbReference>
<dbReference type="SUPFAM" id="SSF53187">
    <property type="entry name" value="Zn-dependent exopeptidases"/>
    <property type="match status" value="1"/>
</dbReference>
<comment type="cofactor">
    <cofactor evidence="2">
        <name>Zn(2+)</name>
        <dbReference type="ChEBI" id="CHEBI:29105"/>
    </cofactor>
</comment>
<dbReference type="GO" id="GO:0008270">
    <property type="term" value="F:zinc ion binding"/>
    <property type="evidence" value="ECO:0007669"/>
    <property type="project" value="InterPro"/>
</dbReference>
<keyword evidence="5 11" id="KW-0031">Aminopeptidase</keyword>
<evidence type="ECO:0000256" key="7">
    <source>
        <dbReference type="ARBA" id="ARBA00022723"/>
    </source>
</evidence>
<evidence type="ECO:0000256" key="5">
    <source>
        <dbReference type="ARBA" id="ARBA00022438"/>
    </source>
</evidence>
<keyword evidence="14" id="KW-1185">Reference proteome</keyword>
<evidence type="ECO:0000256" key="3">
    <source>
        <dbReference type="ARBA" id="ARBA00008290"/>
    </source>
</evidence>
<dbReference type="Gene3D" id="3.40.630.10">
    <property type="entry name" value="Zn peptidases"/>
    <property type="match status" value="1"/>
</dbReference>
<dbReference type="InterPro" id="IPR001948">
    <property type="entry name" value="Peptidase_M18"/>
</dbReference>
<evidence type="ECO:0000313" key="12">
    <source>
        <dbReference type="EMBL" id="EST41806.1"/>
    </source>
</evidence>
<dbReference type="VEuPathDB" id="GiardiaDB:SS50377_25313"/>
<keyword evidence="10 11" id="KW-0482">Metalloprotease</keyword>
<dbReference type="Pfam" id="PF02127">
    <property type="entry name" value="Peptidase_M18"/>
    <property type="match status" value="1"/>
</dbReference>
<organism evidence="12">
    <name type="scientific">Spironucleus salmonicida</name>
    <dbReference type="NCBI Taxonomy" id="348837"/>
    <lineage>
        <taxon>Eukaryota</taxon>
        <taxon>Metamonada</taxon>
        <taxon>Diplomonadida</taxon>
        <taxon>Hexamitidae</taxon>
        <taxon>Hexamitinae</taxon>
        <taxon>Spironucleus</taxon>
    </lineage>
</organism>
<dbReference type="EC" id="3.4.11.21" evidence="4"/>
<dbReference type="GO" id="GO:0008237">
    <property type="term" value="F:metallopeptidase activity"/>
    <property type="evidence" value="ECO:0007669"/>
    <property type="project" value="UniProtKB-KW"/>
</dbReference>
<evidence type="ECO:0000256" key="6">
    <source>
        <dbReference type="ARBA" id="ARBA00022670"/>
    </source>
</evidence>
<dbReference type="Gene3D" id="2.30.250.10">
    <property type="entry name" value="Aminopeptidase i, Domain 2"/>
    <property type="match status" value="1"/>
</dbReference>
<reference evidence="12 13" key="1">
    <citation type="journal article" date="2014" name="PLoS Genet.">
        <title>The Genome of Spironucleus salmonicida Highlights a Fish Pathogen Adapted to Fluctuating Environments.</title>
        <authorList>
            <person name="Xu F."/>
            <person name="Jerlstrom-Hultqvist J."/>
            <person name="Einarsson E."/>
            <person name="Astvaldsson A."/>
            <person name="Svard S.G."/>
            <person name="Andersson J.O."/>
        </authorList>
    </citation>
    <scope>NUCLEOTIDE SEQUENCE</scope>
    <source>
        <strain evidence="13">ATCC 50377</strain>
    </source>
</reference>
<keyword evidence="6 11" id="KW-0645">Protease</keyword>
<evidence type="ECO:0000256" key="4">
    <source>
        <dbReference type="ARBA" id="ARBA00011965"/>
    </source>
</evidence>
<keyword evidence="7 11" id="KW-0479">Metal-binding</keyword>
<dbReference type="PRINTS" id="PR00932">
    <property type="entry name" value="AMINO1PTASE"/>
</dbReference>
<gene>
    <name evidence="12" type="ORF">SS50377_18640</name>
    <name evidence="13" type="ORF">SS50377_25313</name>
</gene>
<dbReference type="PANTHER" id="PTHR28570">
    <property type="entry name" value="ASPARTYL AMINOPEPTIDASE"/>
    <property type="match status" value="1"/>
</dbReference>
<reference evidence="13" key="2">
    <citation type="submission" date="2020-12" db="EMBL/GenBank/DDBJ databases">
        <title>New Spironucleus salmonicida genome in near-complete chromosomes.</title>
        <authorList>
            <person name="Xu F."/>
            <person name="Kurt Z."/>
            <person name="Jimenez-Gonzalez A."/>
            <person name="Astvaldsson A."/>
            <person name="Andersson J.O."/>
            <person name="Svard S.G."/>
        </authorList>
    </citation>
    <scope>NUCLEOTIDE SEQUENCE</scope>
    <source>
        <strain evidence="13">ATCC 50377</strain>
    </source>
</reference>
<dbReference type="AlphaFoldDB" id="V6LDP9"/>